<organism evidence="2 3">
    <name type="scientific">Strongyloides papillosus</name>
    <name type="common">Intestinal threadworm</name>
    <dbReference type="NCBI Taxonomy" id="174720"/>
    <lineage>
        <taxon>Eukaryota</taxon>
        <taxon>Metazoa</taxon>
        <taxon>Ecdysozoa</taxon>
        <taxon>Nematoda</taxon>
        <taxon>Chromadorea</taxon>
        <taxon>Rhabditida</taxon>
        <taxon>Tylenchina</taxon>
        <taxon>Panagrolaimomorpha</taxon>
        <taxon>Strongyloidoidea</taxon>
        <taxon>Strongyloididae</taxon>
        <taxon>Strongyloides</taxon>
    </lineage>
</organism>
<accession>A0A0N5B8W6</accession>
<dbReference type="AlphaFoldDB" id="A0A0N5B8W6"/>
<keyword evidence="2" id="KW-1185">Reference proteome</keyword>
<dbReference type="WBParaSite" id="SPAL_0000248900.1">
    <property type="protein sequence ID" value="SPAL_0000248900.1"/>
    <property type="gene ID" value="SPAL_0000248900"/>
</dbReference>
<evidence type="ECO:0000313" key="3">
    <source>
        <dbReference type="WBParaSite" id="SPAL_0000248900.1"/>
    </source>
</evidence>
<evidence type="ECO:0000313" key="2">
    <source>
        <dbReference type="Proteomes" id="UP000046392"/>
    </source>
</evidence>
<keyword evidence="1" id="KW-0732">Signal</keyword>
<sequence>MNCFAIFLFFYFVDVGASTYEMYQDYKCRVNRLIGVNEKYDSHVTFLLTQDCYLFLKLDWQMKYFLKRGLDSTKVKHSNCLRQSDNHIIFMNVDKENLYILRFYLKSDGTIEGVVNKINYIKALQKSSTEGIKIRYSVRDENESNDYIKSWSVSVDNPGHLHFCIIVDNEEIKLKCLCHRSKKNFYVLTFGLKADKKFELEEKNEFYGLNFEYNIHHGLFFNNDDLYAFKMDPKKDDFIPVFITDETKMNESEYDVQKFIMLPPLRGGVMKYYSISINNVGLIINYCISKGVEGSYKCKAHFVEEGYNSRKSACLYNFEVGGQLFFTSGVIPLKNHERTPTTVFRKDECIKEFEKLIEDAKNDTHTIN</sequence>
<feature type="chain" id="PRO_5005894160" evidence="1">
    <location>
        <begin position="19"/>
        <end position="368"/>
    </location>
</feature>
<dbReference type="Proteomes" id="UP000046392">
    <property type="component" value="Unplaced"/>
</dbReference>
<proteinExistence type="predicted"/>
<reference evidence="3" key="1">
    <citation type="submission" date="2017-02" db="UniProtKB">
        <authorList>
            <consortium name="WormBaseParasite"/>
        </authorList>
    </citation>
    <scope>IDENTIFICATION</scope>
</reference>
<name>A0A0N5B8W6_STREA</name>
<protein>
    <submittedName>
        <fullName evidence="3">6-cysteine protein</fullName>
    </submittedName>
</protein>
<feature type="signal peptide" evidence="1">
    <location>
        <begin position="1"/>
        <end position="18"/>
    </location>
</feature>
<evidence type="ECO:0000256" key="1">
    <source>
        <dbReference type="SAM" id="SignalP"/>
    </source>
</evidence>